<organism evidence="4 5">
    <name type="scientific">Zopfia rhizophila CBS 207.26</name>
    <dbReference type="NCBI Taxonomy" id="1314779"/>
    <lineage>
        <taxon>Eukaryota</taxon>
        <taxon>Fungi</taxon>
        <taxon>Dikarya</taxon>
        <taxon>Ascomycota</taxon>
        <taxon>Pezizomycotina</taxon>
        <taxon>Dothideomycetes</taxon>
        <taxon>Dothideomycetes incertae sedis</taxon>
        <taxon>Zopfiaceae</taxon>
        <taxon>Zopfia</taxon>
    </lineage>
</organism>
<dbReference type="PRINTS" id="PR00080">
    <property type="entry name" value="SDRFAMILY"/>
</dbReference>
<dbReference type="InterPro" id="IPR002347">
    <property type="entry name" value="SDR_fam"/>
</dbReference>
<keyword evidence="2" id="KW-0521">NADP</keyword>
<dbReference type="OrthoDB" id="1669814at2759"/>
<keyword evidence="3" id="KW-0560">Oxidoreductase</keyword>
<dbReference type="PROSITE" id="PS00061">
    <property type="entry name" value="ADH_SHORT"/>
    <property type="match status" value="1"/>
</dbReference>
<dbReference type="PANTHER" id="PTHR24321">
    <property type="entry name" value="DEHYDROGENASES, SHORT CHAIN"/>
    <property type="match status" value="1"/>
</dbReference>
<dbReference type="SUPFAM" id="SSF51735">
    <property type="entry name" value="NAD(P)-binding Rossmann-fold domains"/>
    <property type="match status" value="1"/>
</dbReference>
<keyword evidence="5" id="KW-1185">Reference proteome</keyword>
<dbReference type="InterPro" id="IPR020904">
    <property type="entry name" value="Sc_DH/Rdtase_CS"/>
</dbReference>
<accession>A0A6A6DYI6</accession>
<evidence type="ECO:0000256" key="1">
    <source>
        <dbReference type="ARBA" id="ARBA00006484"/>
    </source>
</evidence>
<dbReference type="PRINTS" id="PR00081">
    <property type="entry name" value="GDHRDH"/>
</dbReference>
<dbReference type="GO" id="GO:0016491">
    <property type="term" value="F:oxidoreductase activity"/>
    <property type="evidence" value="ECO:0007669"/>
    <property type="project" value="UniProtKB-KW"/>
</dbReference>
<sequence length="249" mass="26545">MAGKVIAITGGAAGIGLATAHLLVTQGAKVAISDANKANLEKAAADLKTKCQGGGKIMATQVDVRRRDQVDNWIDEIVSTLGKLDGAANLAGVIPKSINIERVEDLNDEDWQFVLDVNITGVMQCMRAEIRQMNEKASIVNAASIAGLGGFPKNAAYTVAKHGVVGLTKTAAKEVGDRQIRVNCVAPGIIDTEMHRESVRIRGREGDYRIQIPRKGRPEEVAALIVWLMCDASQYITGTVQIIDGGIMA</sequence>
<proteinExistence type="inferred from homology"/>
<evidence type="ECO:0000256" key="3">
    <source>
        <dbReference type="ARBA" id="ARBA00023002"/>
    </source>
</evidence>
<dbReference type="PANTHER" id="PTHR24321:SF8">
    <property type="entry name" value="ESTRADIOL 17-BETA-DEHYDROGENASE 8-RELATED"/>
    <property type="match status" value="1"/>
</dbReference>
<comment type="similarity">
    <text evidence="1">Belongs to the short-chain dehydrogenases/reductases (SDR) family.</text>
</comment>
<dbReference type="EMBL" id="ML994639">
    <property type="protein sequence ID" value="KAF2184103.1"/>
    <property type="molecule type" value="Genomic_DNA"/>
</dbReference>
<evidence type="ECO:0000256" key="2">
    <source>
        <dbReference type="ARBA" id="ARBA00022857"/>
    </source>
</evidence>
<dbReference type="CDD" id="cd05233">
    <property type="entry name" value="SDR_c"/>
    <property type="match status" value="1"/>
</dbReference>
<dbReference type="Pfam" id="PF13561">
    <property type="entry name" value="adh_short_C2"/>
    <property type="match status" value="1"/>
</dbReference>
<dbReference type="InterPro" id="IPR036291">
    <property type="entry name" value="NAD(P)-bd_dom_sf"/>
</dbReference>
<reference evidence="4" key="1">
    <citation type="journal article" date="2020" name="Stud. Mycol.">
        <title>101 Dothideomycetes genomes: a test case for predicting lifestyles and emergence of pathogens.</title>
        <authorList>
            <person name="Haridas S."/>
            <person name="Albert R."/>
            <person name="Binder M."/>
            <person name="Bloem J."/>
            <person name="Labutti K."/>
            <person name="Salamov A."/>
            <person name="Andreopoulos B."/>
            <person name="Baker S."/>
            <person name="Barry K."/>
            <person name="Bills G."/>
            <person name="Bluhm B."/>
            <person name="Cannon C."/>
            <person name="Castanera R."/>
            <person name="Culley D."/>
            <person name="Daum C."/>
            <person name="Ezra D."/>
            <person name="Gonzalez J."/>
            <person name="Henrissat B."/>
            <person name="Kuo A."/>
            <person name="Liang C."/>
            <person name="Lipzen A."/>
            <person name="Lutzoni F."/>
            <person name="Magnuson J."/>
            <person name="Mondo S."/>
            <person name="Nolan M."/>
            <person name="Ohm R."/>
            <person name="Pangilinan J."/>
            <person name="Park H.-J."/>
            <person name="Ramirez L."/>
            <person name="Alfaro M."/>
            <person name="Sun H."/>
            <person name="Tritt A."/>
            <person name="Yoshinaga Y."/>
            <person name="Zwiers L.-H."/>
            <person name="Turgeon B."/>
            <person name="Goodwin S."/>
            <person name="Spatafora J."/>
            <person name="Crous P."/>
            <person name="Grigoriev I."/>
        </authorList>
    </citation>
    <scope>NUCLEOTIDE SEQUENCE</scope>
    <source>
        <strain evidence="4">CBS 207.26</strain>
    </source>
</reference>
<gene>
    <name evidence="4" type="ORF">K469DRAFT_580530</name>
</gene>
<protein>
    <submittedName>
        <fullName evidence="4">NAD(P)-binding protein</fullName>
    </submittedName>
</protein>
<evidence type="ECO:0000313" key="4">
    <source>
        <dbReference type="EMBL" id="KAF2184103.1"/>
    </source>
</evidence>
<dbReference type="AlphaFoldDB" id="A0A6A6DYI6"/>
<evidence type="ECO:0000313" key="5">
    <source>
        <dbReference type="Proteomes" id="UP000800200"/>
    </source>
</evidence>
<dbReference type="FunFam" id="3.40.50.720:FF:000084">
    <property type="entry name" value="Short-chain dehydrogenase reductase"/>
    <property type="match status" value="1"/>
</dbReference>
<dbReference type="Proteomes" id="UP000800200">
    <property type="component" value="Unassembled WGS sequence"/>
</dbReference>
<dbReference type="Gene3D" id="3.40.50.720">
    <property type="entry name" value="NAD(P)-binding Rossmann-like Domain"/>
    <property type="match status" value="1"/>
</dbReference>
<name>A0A6A6DYI6_9PEZI</name>